<evidence type="ECO:0008006" key="4">
    <source>
        <dbReference type="Google" id="ProtNLM"/>
    </source>
</evidence>
<evidence type="ECO:0000256" key="1">
    <source>
        <dbReference type="SAM" id="Phobius"/>
    </source>
</evidence>
<feature type="transmembrane region" description="Helical" evidence="1">
    <location>
        <begin position="12"/>
        <end position="30"/>
    </location>
</feature>
<proteinExistence type="predicted"/>
<keyword evidence="1" id="KW-0812">Transmembrane</keyword>
<dbReference type="EMBL" id="VORV01000005">
    <property type="protein sequence ID" value="TXD78161.1"/>
    <property type="molecule type" value="Genomic_DNA"/>
</dbReference>
<keyword evidence="3" id="KW-1185">Reference proteome</keyword>
<keyword evidence="1" id="KW-0472">Membrane</keyword>
<accession>A0ABY3HPG4</accession>
<comment type="caution">
    <text evidence="2">The sequence shown here is derived from an EMBL/GenBank/DDBJ whole genome shotgun (WGS) entry which is preliminary data.</text>
</comment>
<reference evidence="2 3" key="1">
    <citation type="submission" date="2019-08" db="EMBL/GenBank/DDBJ databases">
        <title>Genome of Algoriphagus ratkowskyi IC026.</title>
        <authorList>
            <person name="Bowman J.P."/>
        </authorList>
    </citation>
    <scope>NUCLEOTIDE SEQUENCE [LARGE SCALE GENOMIC DNA]</scope>
    <source>
        <strain evidence="2 3">IC026</strain>
    </source>
</reference>
<name>A0ABY3HPG4_9BACT</name>
<evidence type="ECO:0000313" key="2">
    <source>
        <dbReference type="EMBL" id="TXD78161.1"/>
    </source>
</evidence>
<sequence>MNLQYQFPSGKIGMILVWIIFSLTPLATLGRQVKNPQTPETTYSIDAIQDFTGDKNLCIVIGGVIGTYTGGGSLGDVYEWKITNSTGEEVLNKSGGDQFETIQFLYSAVGEYVVTLKIRRGTNTDFFSGNLTVKVQKGPNLILKSDYLLCGDDPVLLTALSPNTPNLSDYTITWKSLDEDGNQVVIGTGNEFLTYSAGYHFVELYLTNPDGTEACSIQGTTFVGPPIDFQIIQSAEQICEGNSILIGTDTPLTGEWFIKKSTELIKKSLGNAFEITVVSSELTGPGLYEVFFSAEDEEYPNCSSVRKITFELLGSPNVDIQVLVSPDDCISDNGSFQITVNTEVDSIEIPELGIVESPLSSGQVLTYSNLTSKVYSVIITQNSCKTIQFVQLDSSNAPVGSNNPNQIKPEITTFPETCTEDGVAKGRIKVDFGQAIGVGEYRLLSSTKGQIESGNIPTNGLLTLDVPFGKYLLELVIDGCSYPTETFTITDQPHVKYSIPGDFLICETFDFTPETEENLLFTLTYPDGRTQALSSGNAFTITQGGNYILSGAPVEASSSLCSLVEKFNVSVLQTFTFEPIKEERGCFAPILFVANINGLLPEETRIRWINSGGEIVGRGVEFYPATIGFFSLLVQPLSSGFCDVLPVIFEVVPPVISVPVDLETTKICPEPGSVLVTLTTDELEVFQTEWIYFDLNNQRKELPEFGGQFEITVSEPGTYEVVVYNKLLCEIGRNLILVEESTLLTLPELVERYPMCSKKNNLSPIDPGNFAKYEWFFQNKLVSTERLYKPAQIGEYQLLVTTEDGCEFRDSFTAYDVCDYKVVYPNAMILGNPDQDFRVLMSEEITEAELFILNRQGELIYHATANDIKMEVPVLNWNGKAHGKNVQTGNYVVVIFLRNPLYGIEEKLIGTLLILD</sequence>
<dbReference type="RefSeq" id="WP_143244185.1">
    <property type="nucleotide sequence ID" value="NZ_MSSV01000004.1"/>
</dbReference>
<organism evidence="2 3">
    <name type="scientific">Algoriphagus ratkowskyi</name>
    <dbReference type="NCBI Taxonomy" id="57028"/>
    <lineage>
        <taxon>Bacteria</taxon>
        <taxon>Pseudomonadati</taxon>
        <taxon>Bacteroidota</taxon>
        <taxon>Cytophagia</taxon>
        <taxon>Cytophagales</taxon>
        <taxon>Cyclobacteriaceae</taxon>
        <taxon>Algoriphagus</taxon>
    </lineage>
</organism>
<dbReference type="Proteomes" id="UP000321927">
    <property type="component" value="Unassembled WGS sequence"/>
</dbReference>
<gene>
    <name evidence="2" type="ORF">ESW18_08955</name>
</gene>
<evidence type="ECO:0000313" key="3">
    <source>
        <dbReference type="Proteomes" id="UP000321927"/>
    </source>
</evidence>
<keyword evidence="1" id="KW-1133">Transmembrane helix</keyword>
<protein>
    <recommendedName>
        <fullName evidence="4">CHU domain-containing protein</fullName>
    </recommendedName>
</protein>